<sequence>MAIKEFSSAEHIPEEFKKIGNVSAFGDTVDDVTAKLAVEAEKIGGEAFKVIGISGNNKLHGNAIVYKKD</sequence>
<dbReference type="Pfam" id="PF07338">
    <property type="entry name" value="YdgH_BhsA-like"/>
    <property type="match status" value="1"/>
</dbReference>
<dbReference type="InterPro" id="IPR036275">
    <property type="entry name" value="YdgH-like_sf"/>
</dbReference>
<evidence type="ECO:0000259" key="2">
    <source>
        <dbReference type="Pfam" id="PF07338"/>
    </source>
</evidence>
<comment type="caution">
    <text evidence="3">The sequence shown here is derived from an EMBL/GenBank/DDBJ whole genome shotgun (WGS) entry which is preliminary data.</text>
</comment>
<dbReference type="SUPFAM" id="SSF159871">
    <property type="entry name" value="YdgH-like"/>
    <property type="match status" value="1"/>
</dbReference>
<name>A0A635RC53_SALET</name>
<dbReference type="EMBL" id="AAMIYH010000027">
    <property type="protein sequence ID" value="EDH8304213.1"/>
    <property type="molecule type" value="Genomic_DNA"/>
</dbReference>
<evidence type="ECO:0000313" key="3">
    <source>
        <dbReference type="EMBL" id="EDH8304213.1"/>
    </source>
</evidence>
<dbReference type="InterPro" id="IPR025543">
    <property type="entry name" value="Dodecin-like"/>
</dbReference>
<organism evidence="3">
    <name type="scientific">Salmonella enterica subsp. enterica serovar Chester</name>
    <dbReference type="NCBI Taxonomy" id="149386"/>
    <lineage>
        <taxon>Bacteria</taxon>
        <taxon>Pseudomonadati</taxon>
        <taxon>Pseudomonadota</taxon>
        <taxon>Gammaproteobacteria</taxon>
        <taxon>Enterobacterales</taxon>
        <taxon>Enterobacteriaceae</taxon>
        <taxon>Salmonella</taxon>
    </lineage>
</organism>
<feature type="domain" description="YdgH/BhsA/McbA-like" evidence="2">
    <location>
        <begin position="17"/>
        <end position="67"/>
    </location>
</feature>
<reference evidence="3" key="1">
    <citation type="submission" date="2018-07" db="EMBL/GenBank/DDBJ databases">
        <authorList>
            <person name="Ashton P.M."/>
            <person name="Dallman T."/>
            <person name="Nair S."/>
            <person name="De Pinna E."/>
            <person name="Peters T."/>
            <person name="Grant K."/>
        </authorList>
    </citation>
    <scope>NUCLEOTIDE SEQUENCE</scope>
    <source>
        <strain evidence="3">368335</strain>
    </source>
</reference>
<protein>
    <submittedName>
        <fullName evidence="3">DUF1471 domain-containing protein</fullName>
    </submittedName>
</protein>
<dbReference type="AlphaFoldDB" id="A0A635RC53"/>
<gene>
    <name evidence="3" type="ORF">CB695_22375</name>
</gene>
<dbReference type="InterPro" id="IPR010854">
    <property type="entry name" value="YdgH/BhsA/McbA-like_dom"/>
</dbReference>
<accession>A0A635RC53</accession>
<evidence type="ECO:0000256" key="1">
    <source>
        <dbReference type="ARBA" id="ARBA00022729"/>
    </source>
</evidence>
<keyword evidence="1" id="KW-0732">Signal</keyword>
<dbReference type="Gene3D" id="3.30.1660.10">
    <property type="entry name" value="Flavin-binding protein dodecin"/>
    <property type="match status" value="1"/>
</dbReference>
<proteinExistence type="predicted"/>